<protein>
    <submittedName>
        <fullName evidence="1">VWA domain containing CoxE-like protein</fullName>
    </submittedName>
</protein>
<reference evidence="1" key="1">
    <citation type="submission" date="2016-10" db="EMBL/GenBank/DDBJ databases">
        <title>Sequence of Gallionella enrichment culture.</title>
        <authorList>
            <person name="Poehlein A."/>
            <person name="Muehling M."/>
            <person name="Daniel R."/>
        </authorList>
    </citation>
    <scope>NUCLEOTIDE SEQUENCE</scope>
</reference>
<dbReference type="InterPro" id="IPR008912">
    <property type="entry name" value="Uncharacterised_CoxE"/>
</dbReference>
<dbReference type="PANTHER" id="PTHR39338:SF5">
    <property type="entry name" value="BLR6139 PROTEIN"/>
    <property type="match status" value="1"/>
</dbReference>
<dbReference type="PANTHER" id="PTHR39338">
    <property type="entry name" value="BLL5662 PROTEIN-RELATED"/>
    <property type="match status" value="1"/>
</dbReference>
<name>A0A1J5PDB8_9ZZZZ</name>
<proteinExistence type="predicted"/>
<dbReference type="EMBL" id="MLJW01007271">
    <property type="protein sequence ID" value="OIQ65508.1"/>
    <property type="molecule type" value="Genomic_DNA"/>
</dbReference>
<comment type="caution">
    <text evidence="1">The sequence shown here is derived from an EMBL/GenBank/DDBJ whole genome shotgun (WGS) entry which is preliminary data.</text>
</comment>
<organism evidence="1">
    <name type="scientific">mine drainage metagenome</name>
    <dbReference type="NCBI Taxonomy" id="410659"/>
    <lineage>
        <taxon>unclassified sequences</taxon>
        <taxon>metagenomes</taxon>
        <taxon>ecological metagenomes</taxon>
    </lineage>
</organism>
<dbReference type="Pfam" id="PF05762">
    <property type="entry name" value="VWA_CoxE"/>
    <property type="match status" value="1"/>
</dbReference>
<gene>
    <name evidence="1" type="ORF">GALL_529340</name>
</gene>
<evidence type="ECO:0000313" key="1">
    <source>
        <dbReference type="EMBL" id="OIQ65508.1"/>
    </source>
</evidence>
<sequence>MSLIGFGSSNYGNSFADFEDGWMKHVPNKTTVIILGDARGNRTDPRTDVIGRLSQRSKRIIWLNPEYRSAWGTGDSDMYRYAPFCNLVTVCSTLRHLERAISDILEDAA</sequence>
<accession>A0A1J5PDB8</accession>
<dbReference type="AlphaFoldDB" id="A0A1J5PDB8"/>